<sequence>GSFPAFDSISILSPAVMRSAKSLYVAPIMAPIYGDPNVPKKYEHVSDTVRGVVLVPLEISTFGHIA</sequence>
<feature type="non-terminal residue" evidence="1">
    <location>
        <position position="1"/>
    </location>
</feature>
<protein>
    <submittedName>
        <fullName evidence="1">Uncharacterized protein</fullName>
    </submittedName>
</protein>
<name>A0ABU6R1E6_9FABA</name>
<proteinExistence type="predicted"/>
<accession>A0ABU6R1E6</accession>
<dbReference type="Proteomes" id="UP001341840">
    <property type="component" value="Unassembled WGS sequence"/>
</dbReference>
<keyword evidence="2" id="KW-1185">Reference proteome</keyword>
<evidence type="ECO:0000313" key="1">
    <source>
        <dbReference type="EMBL" id="MED6117682.1"/>
    </source>
</evidence>
<organism evidence="1 2">
    <name type="scientific">Stylosanthes scabra</name>
    <dbReference type="NCBI Taxonomy" id="79078"/>
    <lineage>
        <taxon>Eukaryota</taxon>
        <taxon>Viridiplantae</taxon>
        <taxon>Streptophyta</taxon>
        <taxon>Embryophyta</taxon>
        <taxon>Tracheophyta</taxon>
        <taxon>Spermatophyta</taxon>
        <taxon>Magnoliopsida</taxon>
        <taxon>eudicotyledons</taxon>
        <taxon>Gunneridae</taxon>
        <taxon>Pentapetalae</taxon>
        <taxon>rosids</taxon>
        <taxon>fabids</taxon>
        <taxon>Fabales</taxon>
        <taxon>Fabaceae</taxon>
        <taxon>Papilionoideae</taxon>
        <taxon>50 kb inversion clade</taxon>
        <taxon>dalbergioids sensu lato</taxon>
        <taxon>Dalbergieae</taxon>
        <taxon>Pterocarpus clade</taxon>
        <taxon>Stylosanthes</taxon>
    </lineage>
</organism>
<comment type="caution">
    <text evidence="1">The sequence shown here is derived from an EMBL/GenBank/DDBJ whole genome shotgun (WGS) entry which is preliminary data.</text>
</comment>
<gene>
    <name evidence="1" type="ORF">PIB30_112039</name>
</gene>
<evidence type="ECO:0000313" key="2">
    <source>
        <dbReference type="Proteomes" id="UP001341840"/>
    </source>
</evidence>
<dbReference type="EMBL" id="JASCZI010007621">
    <property type="protein sequence ID" value="MED6117682.1"/>
    <property type="molecule type" value="Genomic_DNA"/>
</dbReference>
<reference evidence="1 2" key="1">
    <citation type="journal article" date="2023" name="Plants (Basel)">
        <title>Bridging the Gap: Combining Genomics and Transcriptomics Approaches to Understand Stylosanthes scabra, an Orphan Legume from the Brazilian Caatinga.</title>
        <authorList>
            <person name="Ferreira-Neto J.R.C."/>
            <person name="da Silva M.D."/>
            <person name="Binneck E."/>
            <person name="de Melo N.F."/>
            <person name="da Silva R.H."/>
            <person name="de Melo A.L.T.M."/>
            <person name="Pandolfi V."/>
            <person name="Bustamante F.O."/>
            <person name="Brasileiro-Vidal A.C."/>
            <person name="Benko-Iseppon A.M."/>
        </authorList>
    </citation>
    <scope>NUCLEOTIDE SEQUENCE [LARGE SCALE GENOMIC DNA]</scope>
    <source>
        <tissue evidence="1">Leaves</tissue>
    </source>
</reference>